<sequence length="39" mass="4573">MSRIEPADFQALVSRAMEDPARRAMRPAIEKELLHFYIL</sequence>
<protein>
    <submittedName>
        <fullName evidence="1">Uncharacterized protein</fullName>
    </submittedName>
</protein>
<proteinExistence type="predicted"/>
<name>A0A4R8FZH6_9GAMM</name>
<reference evidence="1 2" key="1">
    <citation type="submission" date="2019-03" db="EMBL/GenBank/DDBJ databases">
        <title>Freshwater and sediment microbial communities from various areas in North America, analyzing microbe dynamics in response to fracking.</title>
        <authorList>
            <person name="Lamendella R."/>
        </authorList>
    </citation>
    <scope>NUCLEOTIDE SEQUENCE [LARGE SCALE GENOMIC DNA]</scope>
    <source>
        <strain evidence="1 2">6_TX</strain>
    </source>
</reference>
<organism evidence="1 2">
    <name type="scientific">Modicisalibacter xianhensis</name>
    <dbReference type="NCBI Taxonomy" id="442341"/>
    <lineage>
        <taxon>Bacteria</taxon>
        <taxon>Pseudomonadati</taxon>
        <taxon>Pseudomonadota</taxon>
        <taxon>Gammaproteobacteria</taxon>
        <taxon>Oceanospirillales</taxon>
        <taxon>Halomonadaceae</taxon>
        <taxon>Modicisalibacter</taxon>
    </lineage>
</organism>
<dbReference type="EMBL" id="SOEC01000002">
    <property type="protein sequence ID" value="TDX32150.1"/>
    <property type="molecule type" value="Genomic_DNA"/>
</dbReference>
<evidence type="ECO:0000313" key="2">
    <source>
        <dbReference type="Proteomes" id="UP000294489"/>
    </source>
</evidence>
<dbReference type="AlphaFoldDB" id="A0A4R8FZH6"/>
<accession>A0A4R8FZH6</accession>
<comment type="caution">
    <text evidence="1">The sequence shown here is derived from an EMBL/GenBank/DDBJ whole genome shotgun (WGS) entry which is preliminary data.</text>
</comment>
<dbReference type="Proteomes" id="UP000294489">
    <property type="component" value="Unassembled WGS sequence"/>
</dbReference>
<gene>
    <name evidence="1" type="ORF">DFO67_10299</name>
</gene>
<evidence type="ECO:0000313" key="1">
    <source>
        <dbReference type="EMBL" id="TDX32150.1"/>
    </source>
</evidence>